<keyword evidence="3" id="KW-1185">Reference proteome</keyword>
<organism evidence="2 3">
    <name type="scientific">Thalassiosira oceanica</name>
    <name type="common">Marine diatom</name>
    <dbReference type="NCBI Taxonomy" id="159749"/>
    <lineage>
        <taxon>Eukaryota</taxon>
        <taxon>Sar</taxon>
        <taxon>Stramenopiles</taxon>
        <taxon>Ochrophyta</taxon>
        <taxon>Bacillariophyta</taxon>
        <taxon>Coscinodiscophyceae</taxon>
        <taxon>Thalassiosirophycidae</taxon>
        <taxon>Thalassiosirales</taxon>
        <taxon>Thalassiosiraceae</taxon>
        <taxon>Thalassiosira</taxon>
    </lineage>
</organism>
<reference evidence="2 3" key="1">
    <citation type="journal article" date="2012" name="Genome Biol.">
        <title>Genome and low-iron response of an oceanic diatom adapted to chronic iron limitation.</title>
        <authorList>
            <person name="Lommer M."/>
            <person name="Specht M."/>
            <person name="Roy A.S."/>
            <person name="Kraemer L."/>
            <person name="Andreson R."/>
            <person name="Gutowska M.A."/>
            <person name="Wolf J."/>
            <person name="Bergner S.V."/>
            <person name="Schilhabel M.B."/>
            <person name="Klostermeier U.C."/>
            <person name="Beiko R.G."/>
            <person name="Rosenstiel P."/>
            <person name="Hippler M."/>
            <person name="Laroche J."/>
        </authorList>
    </citation>
    <scope>NUCLEOTIDE SEQUENCE [LARGE SCALE GENOMIC DNA]</scope>
    <source>
        <strain evidence="2 3">CCMP1005</strain>
    </source>
</reference>
<accession>K0RW20</accession>
<feature type="region of interest" description="Disordered" evidence="1">
    <location>
        <begin position="144"/>
        <end position="272"/>
    </location>
</feature>
<feature type="compositionally biased region" description="Low complexity" evidence="1">
    <location>
        <begin position="144"/>
        <end position="185"/>
    </location>
</feature>
<dbReference type="AlphaFoldDB" id="K0RW20"/>
<feature type="compositionally biased region" description="Basic and acidic residues" evidence="1">
    <location>
        <begin position="72"/>
        <end position="91"/>
    </location>
</feature>
<feature type="compositionally biased region" description="Basic residues" evidence="1">
    <location>
        <begin position="38"/>
        <end position="48"/>
    </location>
</feature>
<dbReference type="EMBL" id="AGNL01042583">
    <property type="protein sequence ID" value="EJK50932.1"/>
    <property type="molecule type" value="Genomic_DNA"/>
</dbReference>
<feature type="compositionally biased region" description="Pro residues" evidence="1">
    <location>
        <begin position="186"/>
        <end position="197"/>
    </location>
</feature>
<dbReference type="Proteomes" id="UP000266841">
    <property type="component" value="Unassembled WGS sequence"/>
</dbReference>
<sequence length="272" mass="28741">MDRTGDALVGGMVSVASAAGSVSGAALERLSRQGLKLAKSRKGGRGRGRRGEGILRCGRRRVEAVPPPTPHGRREPPRDVQRGGRRDAFGEDREEEGAADDALPGFVPSLLRHDPARGLRRIGEEEGQAYRVLRALPGRRGAAGTGAAAAAGATRPSSTFWTTTRPGPTTARASAAGAACSCARRPLPPHARLPPPSHRARVTVHRERRLPRPGPAPRRDEPGPRHGRADPPHVPGAPRRGPPGGLRRRGTAPGGHAELRPAHRHEGRAGRP</sequence>
<comment type="caution">
    <text evidence="2">The sequence shown here is derived from an EMBL/GenBank/DDBJ whole genome shotgun (WGS) entry which is preliminary data.</text>
</comment>
<name>K0RW20_THAOC</name>
<feature type="compositionally biased region" description="Basic residues" evidence="1">
    <location>
        <begin position="198"/>
        <end position="211"/>
    </location>
</feature>
<feature type="compositionally biased region" description="Basic and acidic residues" evidence="1">
    <location>
        <begin position="217"/>
        <end position="231"/>
    </location>
</feature>
<protein>
    <submittedName>
        <fullName evidence="2">Uncharacterized protein</fullName>
    </submittedName>
</protein>
<evidence type="ECO:0000313" key="2">
    <source>
        <dbReference type="EMBL" id="EJK50932.1"/>
    </source>
</evidence>
<proteinExistence type="predicted"/>
<gene>
    <name evidence="2" type="ORF">THAOC_29954</name>
</gene>
<evidence type="ECO:0000313" key="3">
    <source>
        <dbReference type="Proteomes" id="UP000266841"/>
    </source>
</evidence>
<evidence type="ECO:0000256" key="1">
    <source>
        <dbReference type="SAM" id="MobiDB-lite"/>
    </source>
</evidence>
<feature type="region of interest" description="Disordered" evidence="1">
    <location>
        <begin position="36"/>
        <end position="109"/>
    </location>
</feature>